<organism evidence="2 3">
    <name type="scientific">Plakobranchus ocellatus</name>
    <dbReference type="NCBI Taxonomy" id="259542"/>
    <lineage>
        <taxon>Eukaryota</taxon>
        <taxon>Metazoa</taxon>
        <taxon>Spiralia</taxon>
        <taxon>Lophotrochozoa</taxon>
        <taxon>Mollusca</taxon>
        <taxon>Gastropoda</taxon>
        <taxon>Heterobranchia</taxon>
        <taxon>Euthyneura</taxon>
        <taxon>Panpulmonata</taxon>
        <taxon>Sacoglossa</taxon>
        <taxon>Placobranchoidea</taxon>
        <taxon>Plakobranchidae</taxon>
        <taxon>Plakobranchus</taxon>
    </lineage>
</organism>
<dbReference type="EMBL" id="BLXT01003118">
    <property type="protein sequence ID" value="GFO00534.1"/>
    <property type="molecule type" value="Genomic_DNA"/>
</dbReference>
<dbReference type="Proteomes" id="UP000735302">
    <property type="component" value="Unassembled WGS sequence"/>
</dbReference>
<evidence type="ECO:0000256" key="1">
    <source>
        <dbReference type="SAM" id="MobiDB-lite"/>
    </source>
</evidence>
<reference evidence="2 3" key="1">
    <citation type="journal article" date="2021" name="Elife">
        <title>Chloroplast acquisition without the gene transfer in kleptoplastic sea slugs, Plakobranchus ocellatus.</title>
        <authorList>
            <person name="Maeda T."/>
            <person name="Takahashi S."/>
            <person name="Yoshida T."/>
            <person name="Shimamura S."/>
            <person name="Takaki Y."/>
            <person name="Nagai Y."/>
            <person name="Toyoda A."/>
            <person name="Suzuki Y."/>
            <person name="Arimoto A."/>
            <person name="Ishii H."/>
            <person name="Satoh N."/>
            <person name="Nishiyama T."/>
            <person name="Hasebe M."/>
            <person name="Maruyama T."/>
            <person name="Minagawa J."/>
            <person name="Obokata J."/>
            <person name="Shigenobu S."/>
        </authorList>
    </citation>
    <scope>NUCLEOTIDE SEQUENCE [LARGE SCALE GENOMIC DNA]</scope>
</reference>
<gene>
    <name evidence="2" type="ORF">PoB_002703900</name>
</gene>
<proteinExistence type="predicted"/>
<evidence type="ECO:0000313" key="2">
    <source>
        <dbReference type="EMBL" id="GFO00534.1"/>
    </source>
</evidence>
<feature type="region of interest" description="Disordered" evidence="1">
    <location>
        <begin position="1"/>
        <end position="42"/>
    </location>
</feature>
<feature type="compositionally biased region" description="Basic and acidic residues" evidence="1">
    <location>
        <begin position="9"/>
        <end position="29"/>
    </location>
</feature>
<sequence>MWEGQEASETSRRNEMNEHENGMKIKGDVGGDIETQYVGSPKKCPGELSGIIATSVHGFYRRFERSTDA</sequence>
<dbReference type="AlphaFoldDB" id="A0AAV4A1R8"/>
<evidence type="ECO:0000313" key="3">
    <source>
        <dbReference type="Proteomes" id="UP000735302"/>
    </source>
</evidence>
<protein>
    <submittedName>
        <fullName evidence="2">Uncharacterized protein</fullName>
    </submittedName>
</protein>
<keyword evidence="3" id="KW-1185">Reference proteome</keyword>
<name>A0AAV4A1R8_9GAST</name>
<accession>A0AAV4A1R8</accession>
<comment type="caution">
    <text evidence="2">The sequence shown here is derived from an EMBL/GenBank/DDBJ whole genome shotgun (WGS) entry which is preliminary data.</text>
</comment>